<reference evidence="5 6" key="1">
    <citation type="journal article" date="2016" name="Nat. Commun.">
        <title>Thousands of microbial genomes shed light on interconnected biogeochemical processes in an aquifer system.</title>
        <authorList>
            <person name="Anantharaman K."/>
            <person name="Brown C.T."/>
            <person name="Hug L.A."/>
            <person name="Sharon I."/>
            <person name="Castelle C.J."/>
            <person name="Probst A.J."/>
            <person name="Thomas B.C."/>
            <person name="Singh A."/>
            <person name="Wilkins M.J."/>
            <person name="Karaoz U."/>
            <person name="Brodie E.L."/>
            <person name="Williams K.H."/>
            <person name="Hubbard S.S."/>
            <person name="Banfield J.F."/>
        </authorList>
    </citation>
    <scope>NUCLEOTIDE SEQUENCE [LARGE SCALE GENOMIC DNA]</scope>
</reference>
<evidence type="ECO:0000256" key="2">
    <source>
        <dbReference type="ARBA" id="ARBA00012737"/>
    </source>
</evidence>
<dbReference type="InterPro" id="IPR051786">
    <property type="entry name" value="ASN_synthetase/amidase"/>
</dbReference>
<feature type="domain" description="Glutamine amidotransferase type-2" evidence="4">
    <location>
        <begin position="1"/>
        <end position="115"/>
    </location>
</feature>
<comment type="catalytic activity">
    <reaction evidence="3">
        <text>L-aspartate + L-glutamine + ATP + H2O = L-asparagine + L-glutamate + AMP + diphosphate + H(+)</text>
        <dbReference type="Rhea" id="RHEA:12228"/>
        <dbReference type="ChEBI" id="CHEBI:15377"/>
        <dbReference type="ChEBI" id="CHEBI:15378"/>
        <dbReference type="ChEBI" id="CHEBI:29985"/>
        <dbReference type="ChEBI" id="CHEBI:29991"/>
        <dbReference type="ChEBI" id="CHEBI:30616"/>
        <dbReference type="ChEBI" id="CHEBI:33019"/>
        <dbReference type="ChEBI" id="CHEBI:58048"/>
        <dbReference type="ChEBI" id="CHEBI:58359"/>
        <dbReference type="ChEBI" id="CHEBI:456215"/>
        <dbReference type="EC" id="6.3.5.4"/>
    </reaction>
</comment>
<organism evidence="5 6">
    <name type="scientific">Candidatus Lloydbacteria bacterium RIFCSPHIGHO2_02_FULL_50_13</name>
    <dbReference type="NCBI Taxonomy" id="1798661"/>
    <lineage>
        <taxon>Bacteria</taxon>
        <taxon>Candidatus Lloydiibacteriota</taxon>
    </lineage>
</organism>
<dbReference type="PROSITE" id="PS51278">
    <property type="entry name" value="GATASE_TYPE_2"/>
    <property type="match status" value="1"/>
</dbReference>
<evidence type="ECO:0000313" key="5">
    <source>
        <dbReference type="EMBL" id="OGZ08768.1"/>
    </source>
</evidence>
<dbReference type="InterPro" id="IPR017932">
    <property type="entry name" value="GATase_2_dom"/>
</dbReference>
<dbReference type="PANTHER" id="PTHR43284">
    <property type="entry name" value="ASPARAGINE SYNTHETASE (GLUTAMINE-HYDROLYZING)"/>
    <property type="match status" value="1"/>
</dbReference>
<dbReference type="EMBL" id="MHLL01000026">
    <property type="protein sequence ID" value="OGZ08768.1"/>
    <property type="molecule type" value="Genomic_DNA"/>
</dbReference>
<evidence type="ECO:0000256" key="1">
    <source>
        <dbReference type="ARBA" id="ARBA00005187"/>
    </source>
</evidence>
<protein>
    <recommendedName>
        <fullName evidence="2">asparagine synthase (glutamine-hydrolyzing)</fullName>
        <ecNumber evidence="2">6.3.5.4</ecNumber>
    </recommendedName>
</protein>
<dbReference type="Gene3D" id="3.60.20.10">
    <property type="entry name" value="Glutamine Phosphoribosylpyrophosphate, subunit 1, domain 1"/>
    <property type="match status" value="1"/>
</dbReference>
<dbReference type="STRING" id="1798661.A3D65_03140"/>
<sequence>MFSDEHVTLGQNLLAITETPIFAKQPYVSPDGNFVLVYNGEIYNYKNLRNELKSEGAVFHTEWDTEVLFEGLMRHGASFIEKLDGMFALASGLTHPHNPQQLSHAGVFSATKLYN</sequence>
<evidence type="ECO:0000259" key="4">
    <source>
        <dbReference type="PROSITE" id="PS51278"/>
    </source>
</evidence>
<dbReference type="GO" id="GO:0004066">
    <property type="term" value="F:asparagine synthase (glutamine-hydrolyzing) activity"/>
    <property type="evidence" value="ECO:0007669"/>
    <property type="project" value="UniProtKB-EC"/>
</dbReference>
<accession>A0A1G2D7N7</accession>
<dbReference type="Pfam" id="PF13522">
    <property type="entry name" value="GATase_6"/>
    <property type="match status" value="1"/>
</dbReference>
<evidence type="ECO:0000313" key="6">
    <source>
        <dbReference type="Proteomes" id="UP000177996"/>
    </source>
</evidence>
<name>A0A1G2D7N7_9BACT</name>
<gene>
    <name evidence="5" type="ORF">A3D65_03140</name>
</gene>
<proteinExistence type="predicted"/>
<evidence type="ECO:0000256" key="3">
    <source>
        <dbReference type="ARBA" id="ARBA00048741"/>
    </source>
</evidence>
<dbReference type="PANTHER" id="PTHR43284:SF1">
    <property type="entry name" value="ASPARAGINE SYNTHETASE"/>
    <property type="match status" value="1"/>
</dbReference>
<dbReference type="SUPFAM" id="SSF56235">
    <property type="entry name" value="N-terminal nucleophile aminohydrolases (Ntn hydrolases)"/>
    <property type="match status" value="1"/>
</dbReference>
<comment type="caution">
    <text evidence="5">The sequence shown here is derived from an EMBL/GenBank/DDBJ whole genome shotgun (WGS) entry which is preliminary data.</text>
</comment>
<dbReference type="Proteomes" id="UP000177996">
    <property type="component" value="Unassembled WGS sequence"/>
</dbReference>
<comment type="pathway">
    <text evidence="1">Amino-acid biosynthesis; L-asparagine biosynthesis; L-asparagine from L-aspartate (L-Gln route): step 1/1.</text>
</comment>
<dbReference type="AlphaFoldDB" id="A0A1G2D7N7"/>
<dbReference type="EC" id="6.3.5.4" evidence="2"/>
<dbReference type="InterPro" id="IPR029055">
    <property type="entry name" value="Ntn_hydrolases_N"/>
</dbReference>